<dbReference type="EMBL" id="JALLAZ020000884">
    <property type="protein sequence ID" value="KAL3785543.1"/>
    <property type="molecule type" value="Genomic_DNA"/>
</dbReference>
<feature type="domain" description="DUF4461" evidence="1">
    <location>
        <begin position="121"/>
        <end position="399"/>
    </location>
</feature>
<reference evidence="2 3" key="1">
    <citation type="submission" date="2024-10" db="EMBL/GenBank/DDBJ databases">
        <title>Updated reference genomes for cyclostephanoid diatoms.</title>
        <authorList>
            <person name="Roberts W.R."/>
            <person name="Alverson A.J."/>
        </authorList>
    </citation>
    <scope>NUCLEOTIDE SEQUENCE [LARGE SCALE GENOMIC DNA]</scope>
    <source>
        <strain evidence="2 3">AJA276-08</strain>
    </source>
</reference>
<proteinExistence type="predicted"/>
<name>A0ABD3PBK6_9STRA</name>
<accession>A0ABD3PBK6</accession>
<organism evidence="2 3">
    <name type="scientific">Stephanodiscus triporus</name>
    <dbReference type="NCBI Taxonomy" id="2934178"/>
    <lineage>
        <taxon>Eukaryota</taxon>
        <taxon>Sar</taxon>
        <taxon>Stramenopiles</taxon>
        <taxon>Ochrophyta</taxon>
        <taxon>Bacillariophyta</taxon>
        <taxon>Coscinodiscophyceae</taxon>
        <taxon>Thalassiosirophycidae</taxon>
        <taxon>Stephanodiscales</taxon>
        <taxon>Stephanodiscaceae</taxon>
        <taxon>Stephanodiscus</taxon>
    </lineage>
</organism>
<protein>
    <recommendedName>
        <fullName evidence="1">DUF4461 domain-containing protein</fullName>
    </recommendedName>
</protein>
<dbReference type="InterPro" id="IPR027989">
    <property type="entry name" value="DUF4461"/>
</dbReference>
<keyword evidence="3" id="KW-1185">Reference proteome</keyword>
<dbReference type="Pfam" id="PF14688">
    <property type="entry name" value="DUF4461"/>
    <property type="match status" value="1"/>
</dbReference>
<gene>
    <name evidence="2" type="ORF">ACHAW5_010504</name>
</gene>
<evidence type="ECO:0000313" key="2">
    <source>
        <dbReference type="EMBL" id="KAL3785543.1"/>
    </source>
</evidence>
<dbReference type="AlphaFoldDB" id="A0ABD3PBK6"/>
<comment type="caution">
    <text evidence="2">The sequence shown here is derived from an EMBL/GenBank/DDBJ whole genome shotgun (WGS) entry which is preliminary data.</text>
</comment>
<sequence length="400" mass="43877">MVAARASAGKSSYVYRLRRAFLLQVHPDRFRNQKEIVRKQQATLVQALSDRMAEHDFLAYSASTSRHKSPSSINRDLLHFLRNTDYDHIKQRKLSRIHATAAALVARRAFAFSAIDGTGLGWSSSSLAICLSRLTSLHEEHGAKLLVRSFYPFRLLLSNDEFHCKVDPFAGVVRLNPAATSLQWLGTLATVSDDSVRALKENQSELRRNILDVESALGVRPVKGHTCEPEEYHRCVGRLASESRRDVGIEDGGKSELTPSSNKATLVIESAQDCRGGRLRTDGNFAVGAGTDLRGARMTIGEHASRSNERIRTEMEKRATCRAVVERFVREFGVLRVDGAGPAVTSDDVSGCLSALLERDAVERRALRGYLAGQSIGVAGRGHLCHLGDDGSIVVPANCS</sequence>
<evidence type="ECO:0000259" key="1">
    <source>
        <dbReference type="Pfam" id="PF14688"/>
    </source>
</evidence>
<dbReference type="Proteomes" id="UP001530315">
    <property type="component" value="Unassembled WGS sequence"/>
</dbReference>
<evidence type="ECO:0000313" key="3">
    <source>
        <dbReference type="Proteomes" id="UP001530315"/>
    </source>
</evidence>